<sequence>MSHINVHLATTEEDRNKIYHLRYDIYVQEMNRVQEYADHTTKMIKEPFDETGHLFLAETEEGEIIGTVRINFRKDGSLECEDLYEMDLFRPFYPDKVSMSTKLMVKREYRHTAAASMLCMKIYEHARENGIVIDFIDTNPHLVRLYNQVGYRMYKKNIHHPEYGIVIPMVFLLDDNEYLKQIHSPFLRLAKRFPAGTELAHLFETKFPEYKDIRPLFSMEGDTVWQNIVHDMMLPPSQFLSFLRGFTEEESKKLLSMLDLIDYEDGDIVFHQNQESQGLFCVLEGSVEVVVNREDGVRSTISILNQGEIFGELGFVAKSNRNADIIVRDHAKLLILTPNEFQKLEIQSPTLAIKLLTNLFVILAQRFNEMSRRMLEFRRLYEMGGTAKGSG</sequence>
<evidence type="ECO:0000259" key="2">
    <source>
        <dbReference type="PROSITE" id="PS51186"/>
    </source>
</evidence>
<dbReference type="PROSITE" id="PS50042">
    <property type="entry name" value="CNMP_BINDING_3"/>
    <property type="match status" value="1"/>
</dbReference>
<dbReference type="Gene3D" id="3.40.630.30">
    <property type="match status" value="1"/>
</dbReference>
<dbReference type="Pfam" id="PF00027">
    <property type="entry name" value="cNMP_binding"/>
    <property type="match status" value="1"/>
</dbReference>
<name>A0A4Z0ZN86_9LEPT</name>
<dbReference type="Proteomes" id="UP000297567">
    <property type="component" value="Unassembled WGS sequence"/>
</dbReference>
<dbReference type="GO" id="GO:0003700">
    <property type="term" value="F:DNA-binding transcription factor activity"/>
    <property type="evidence" value="ECO:0007669"/>
    <property type="project" value="TreeGrafter"/>
</dbReference>
<dbReference type="GO" id="GO:0005829">
    <property type="term" value="C:cytosol"/>
    <property type="evidence" value="ECO:0007669"/>
    <property type="project" value="TreeGrafter"/>
</dbReference>
<dbReference type="SMART" id="SM00100">
    <property type="entry name" value="cNMP"/>
    <property type="match status" value="1"/>
</dbReference>
<dbReference type="PANTHER" id="PTHR24567">
    <property type="entry name" value="CRP FAMILY TRANSCRIPTIONAL REGULATORY PROTEIN"/>
    <property type="match status" value="1"/>
</dbReference>
<dbReference type="InterPro" id="IPR018490">
    <property type="entry name" value="cNMP-bd_dom_sf"/>
</dbReference>
<dbReference type="InterPro" id="IPR000182">
    <property type="entry name" value="GNAT_dom"/>
</dbReference>
<dbReference type="PANTHER" id="PTHR24567:SF74">
    <property type="entry name" value="HTH-TYPE TRANSCRIPTIONAL REGULATOR ARCR"/>
    <property type="match status" value="1"/>
</dbReference>
<dbReference type="InterPro" id="IPR000595">
    <property type="entry name" value="cNMP-bd_dom"/>
</dbReference>
<dbReference type="SUPFAM" id="SSF55729">
    <property type="entry name" value="Acyl-CoA N-acyltransferases (Nat)"/>
    <property type="match status" value="1"/>
</dbReference>
<protein>
    <submittedName>
        <fullName evidence="3">GNAT family N-acetyltransferase</fullName>
    </submittedName>
</protein>
<keyword evidence="3" id="KW-0808">Transferase</keyword>
<organism evidence="3 4">
    <name type="scientific">Leptospira jelokensis</name>
    <dbReference type="NCBI Taxonomy" id="2484931"/>
    <lineage>
        <taxon>Bacteria</taxon>
        <taxon>Pseudomonadati</taxon>
        <taxon>Spirochaetota</taxon>
        <taxon>Spirochaetia</taxon>
        <taxon>Leptospirales</taxon>
        <taxon>Leptospiraceae</taxon>
        <taxon>Leptospira</taxon>
    </lineage>
</organism>
<comment type="caution">
    <text evidence="3">The sequence shown here is derived from an EMBL/GenBank/DDBJ whole genome shotgun (WGS) entry which is preliminary data.</text>
</comment>
<dbReference type="InterPro" id="IPR054597">
    <property type="entry name" value="FeeM_cat"/>
</dbReference>
<dbReference type="InterPro" id="IPR014710">
    <property type="entry name" value="RmlC-like_jellyroll"/>
</dbReference>
<reference evidence="3" key="1">
    <citation type="journal article" date="2019" name="PLoS Negl. Trop. Dis.">
        <title>Revisiting the worldwide diversity of Leptospira species in the environment.</title>
        <authorList>
            <person name="Vincent A.T."/>
            <person name="Schiettekatte O."/>
            <person name="Bourhy P."/>
            <person name="Veyrier F.J."/>
            <person name="Picardeau M."/>
        </authorList>
    </citation>
    <scope>NUCLEOTIDE SEQUENCE [LARGE SCALE GENOMIC DNA]</scope>
    <source>
        <strain evidence="3">201702451</strain>
    </source>
</reference>
<dbReference type="PROSITE" id="PS51186">
    <property type="entry name" value="GNAT"/>
    <property type="match status" value="1"/>
</dbReference>
<accession>A0A4Z0ZN86</accession>
<dbReference type="EMBL" id="RQGH01000039">
    <property type="protein sequence ID" value="TGL57758.1"/>
    <property type="molecule type" value="Genomic_DNA"/>
</dbReference>
<evidence type="ECO:0000313" key="4">
    <source>
        <dbReference type="Proteomes" id="UP000297567"/>
    </source>
</evidence>
<dbReference type="SUPFAM" id="SSF51206">
    <property type="entry name" value="cAMP-binding domain-like"/>
    <property type="match status" value="1"/>
</dbReference>
<gene>
    <name evidence="3" type="ORF">EHQ62_17540</name>
</gene>
<dbReference type="InterPro" id="IPR050397">
    <property type="entry name" value="Env_Response_Regulators"/>
</dbReference>
<dbReference type="AlphaFoldDB" id="A0A4Z0ZN86"/>
<evidence type="ECO:0000313" key="3">
    <source>
        <dbReference type="EMBL" id="TGL57758.1"/>
    </source>
</evidence>
<dbReference type="Gene3D" id="2.60.120.10">
    <property type="entry name" value="Jelly Rolls"/>
    <property type="match status" value="1"/>
</dbReference>
<dbReference type="GO" id="GO:0016747">
    <property type="term" value="F:acyltransferase activity, transferring groups other than amino-acyl groups"/>
    <property type="evidence" value="ECO:0007669"/>
    <property type="project" value="InterPro"/>
</dbReference>
<dbReference type="RefSeq" id="WP_135645240.1">
    <property type="nucleotide sequence ID" value="NZ_RQGH01000039.1"/>
</dbReference>
<dbReference type="Pfam" id="PF21926">
    <property type="entry name" value="FeeM"/>
    <property type="match status" value="1"/>
</dbReference>
<evidence type="ECO:0000259" key="1">
    <source>
        <dbReference type="PROSITE" id="PS50042"/>
    </source>
</evidence>
<feature type="domain" description="N-acetyltransferase" evidence="2">
    <location>
        <begin position="4"/>
        <end position="174"/>
    </location>
</feature>
<keyword evidence="4" id="KW-1185">Reference proteome</keyword>
<dbReference type="CDD" id="cd00038">
    <property type="entry name" value="CAP_ED"/>
    <property type="match status" value="1"/>
</dbReference>
<feature type="domain" description="Cyclic nucleotide-binding" evidence="1">
    <location>
        <begin position="242"/>
        <end position="344"/>
    </location>
</feature>
<dbReference type="InterPro" id="IPR016181">
    <property type="entry name" value="Acyl_CoA_acyltransferase"/>
</dbReference>
<proteinExistence type="predicted"/>